<protein>
    <submittedName>
        <fullName evidence="2">Uncharacterized protein</fullName>
    </submittedName>
</protein>
<feature type="transmembrane region" description="Helical" evidence="1">
    <location>
        <begin position="107"/>
        <end position="126"/>
    </location>
</feature>
<accession>A0A1H3GAS8</accession>
<dbReference type="EMBL" id="FNPG01000006">
    <property type="protein sequence ID" value="SDX99614.1"/>
    <property type="molecule type" value="Genomic_DNA"/>
</dbReference>
<name>A0A1H3GAS8_9FIRM</name>
<evidence type="ECO:0000256" key="1">
    <source>
        <dbReference type="SAM" id="Phobius"/>
    </source>
</evidence>
<keyword evidence="3" id="KW-1185">Reference proteome</keyword>
<reference evidence="2 3" key="1">
    <citation type="submission" date="2016-10" db="EMBL/GenBank/DDBJ databases">
        <authorList>
            <person name="de Groot N.N."/>
        </authorList>
    </citation>
    <scope>NUCLEOTIDE SEQUENCE [LARGE SCALE GENOMIC DNA]</scope>
    <source>
        <strain evidence="2 3">DSM 14045</strain>
    </source>
</reference>
<gene>
    <name evidence="2" type="ORF">SAMN02910414_00484</name>
</gene>
<feature type="transmembrane region" description="Helical" evidence="1">
    <location>
        <begin position="132"/>
        <end position="152"/>
    </location>
</feature>
<organism evidence="2 3">
    <name type="scientific">Lachnobacterium bovis DSM 14045</name>
    <dbReference type="NCBI Taxonomy" id="1122142"/>
    <lineage>
        <taxon>Bacteria</taxon>
        <taxon>Bacillati</taxon>
        <taxon>Bacillota</taxon>
        <taxon>Clostridia</taxon>
        <taxon>Lachnospirales</taxon>
        <taxon>Lachnospiraceae</taxon>
        <taxon>Lachnobacterium</taxon>
    </lineage>
</organism>
<feature type="transmembrane region" description="Helical" evidence="1">
    <location>
        <begin position="16"/>
        <end position="34"/>
    </location>
</feature>
<keyword evidence="1" id="KW-1133">Transmembrane helix</keyword>
<feature type="transmembrane region" description="Helical" evidence="1">
    <location>
        <begin position="65"/>
        <end position="86"/>
    </location>
</feature>
<proteinExistence type="predicted"/>
<sequence length="177" mass="20674">MNMESTNKKECKKKDFNIWFTTLNFIIYLGLYLWCNYTIIFNNKKMHGKIEEALNLIKGDLKNPMFFVISIIIIQAICVVILNYLLLRVVIGLCRSNHISRAKSLNVIFLAKFESLLFAIIVSNLFRNLTNFDLVVRIISNLIYCTGLYTLISKEINKDYKKRTILLFVVIFLIGLF</sequence>
<keyword evidence="1" id="KW-0472">Membrane</keyword>
<dbReference type="STRING" id="1122142.SAMN02910414_00484"/>
<dbReference type="RefSeq" id="WP_074715859.1">
    <property type="nucleotide sequence ID" value="NZ_FNPG01000006.1"/>
</dbReference>
<evidence type="ECO:0000313" key="2">
    <source>
        <dbReference type="EMBL" id="SDX99614.1"/>
    </source>
</evidence>
<dbReference type="AlphaFoldDB" id="A0A1H3GAS8"/>
<evidence type="ECO:0000313" key="3">
    <source>
        <dbReference type="Proteomes" id="UP000183918"/>
    </source>
</evidence>
<dbReference type="OrthoDB" id="9839297at2"/>
<dbReference type="Proteomes" id="UP000183918">
    <property type="component" value="Unassembled WGS sequence"/>
</dbReference>
<keyword evidence="1" id="KW-0812">Transmembrane</keyword>